<accession>A0A2W7S1B6</accession>
<keyword evidence="2" id="KW-1185">Reference proteome</keyword>
<dbReference type="OrthoDB" id="1110966at2"/>
<proteinExistence type="predicted"/>
<reference evidence="1 2" key="1">
    <citation type="submission" date="2018-06" db="EMBL/GenBank/DDBJ databases">
        <title>Genomic Encyclopedia of Archaeal and Bacterial Type Strains, Phase II (KMG-II): from individual species to whole genera.</title>
        <authorList>
            <person name="Goeker M."/>
        </authorList>
    </citation>
    <scope>NUCLEOTIDE SEQUENCE [LARGE SCALE GENOMIC DNA]</scope>
    <source>
        <strain evidence="1 2">DSM 23241</strain>
    </source>
</reference>
<sequence>MNTKIILATLPVLLFMASCSKDFRGINNYNNLLIPTIRIDKHFPNGILQFANKESFKAFYEKVEQSPEYAHLVLPHFKSFKTVVNNFEAKSSENKHTALLTQNSTPNSIVSQEEYLIDMKMEALPNETLQQIVNEDLDVIIENQLYQFTRIGQFQVNMDVIDAYLELFQDNVDNLFYNPNFLAIPNETPLGNNQYEVITGVIRDEAALGDDILNLNKIIYLQEINGGMPDFGGGGAPGINGVPDYYVNFIKPDFNNDNLAIIFNDWDKRRLNFKTRKIEFLGIYNKIEMKAKIQREKKFLWITYWGASYADELFTGFDNMSLETNYIMPHPNSYAVPSKPEVAGFADFKLGNHLLQALHVNISVSALQYSLTNSEVATYLDNGFNHLVGNVYTNLFNQFENKILNQIDRSYSTRWAEYTKVMNNLDNQYRLKWQLGKGEKAQGYSHENTWILDQNIGVTYKVNGGVPGGYPAQYNYKYELKAGSFYARARVGSNWHGIRAIIQKK</sequence>
<name>A0A2W7S1B6_9BACT</name>
<comment type="caution">
    <text evidence="1">The sequence shown here is derived from an EMBL/GenBank/DDBJ whole genome shotgun (WGS) entry which is preliminary data.</text>
</comment>
<protein>
    <submittedName>
        <fullName evidence="1">Uncharacterized protein</fullName>
    </submittedName>
</protein>
<dbReference type="RefSeq" id="WP_146250508.1">
    <property type="nucleotide sequence ID" value="NZ_QKZV01000009.1"/>
</dbReference>
<dbReference type="Proteomes" id="UP000249720">
    <property type="component" value="Unassembled WGS sequence"/>
</dbReference>
<dbReference type="EMBL" id="QKZV01000009">
    <property type="protein sequence ID" value="PZX60659.1"/>
    <property type="molecule type" value="Genomic_DNA"/>
</dbReference>
<dbReference type="AlphaFoldDB" id="A0A2W7S1B6"/>
<dbReference type="PROSITE" id="PS51257">
    <property type="entry name" value="PROKAR_LIPOPROTEIN"/>
    <property type="match status" value="1"/>
</dbReference>
<organism evidence="1 2">
    <name type="scientific">Hydrotalea sandarakina</name>
    <dbReference type="NCBI Taxonomy" id="1004304"/>
    <lineage>
        <taxon>Bacteria</taxon>
        <taxon>Pseudomonadati</taxon>
        <taxon>Bacteroidota</taxon>
        <taxon>Chitinophagia</taxon>
        <taxon>Chitinophagales</taxon>
        <taxon>Chitinophagaceae</taxon>
        <taxon>Hydrotalea</taxon>
    </lineage>
</organism>
<gene>
    <name evidence="1" type="ORF">LX80_02436</name>
</gene>
<evidence type="ECO:0000313" key="2">
    <source>
        <dbReference type="Proteomes" id="UP000249720"/>
    </source>
</evidence>
<evidence type="ECO:0000313" key="1">
    <source>
        <dbReference type="EMBL" id="PZX60659.1"/>
    </source>
</evidence>